<dbReference type="Pfam" id="PF02021">
    <property type="entry name" value="UPF0102"/>
    <property type="match status" value="1"/>
</dbReference>
<dbReference type="PANTHER" id="PTHR34039:SF1">
    <property type="entry name" value="UPF0102 PROTEIN YRAN"/>
    <property type="match status" value="1"/>
</dbReference>
<dbReference type="GO" id="GO:0003676">
    <property type="term" value="F:nucleic acid binding"/>
    <property type="evidence" value="ECO:0007669"/>
    <property type="project" value="InterPro"/>
</dbReference>
<dbReference type="CDD" id="cd20736">
    <property type="entry name" value="PoNe_Nuclease"/>
    <property type="match status" value="1"/>
</dbReference>
<dbReference type="NCBIfam" id="NF009154">
    <property type="entry name" value="PRK12497.3-3"/>
    <property type="match status" value="1"/>
</dbReference>
<protein>
    <recommendedName>
        <fullName evidence="2">UPF0102 protein J41TS4_15560</fullName>
    </recommendedName>
</protein>
<comment type="caution">
    <text evidence="4">The sequence shown here is derived from an EMBL/GenBank/DDBJ whole genome shotgun (WGS) entry which is preliminary data.</text>
</comment>
<sequence length="137" mass="15155">MSGGTLGPREGSGGSIKDGRKLRGREAEERAAQYLLKEGYLIIERNWRCRSGELDIIAKKNGMLVIVEVRSRSSRSMGFGTPAESMTPRKIRQVRDTAAVYLLQHGASTSNVRFDLIGIVLGPDMKVESLEHYIASF</sequence>
<dbReference type="InterPro" id="IPR011335">
    <property type="entry name" value="Restrct_endonuc-II-like"/>
</dbReference>
<feature type="compositionally biased region" description="Gly residues" evidence="3">
    <location>
        <begin position="1"/>
        <end position="16"/>
    </location>
</feature>
<dbReference type="RefSeq" id="WP_301626186.1">
    <property type="nucleotide sequence ID" value="NZ_BORS01000004.1"/>
</dbReference>
<dbReference type="EMBL" id="BORS01000004">
    <property type="protein sequence ID" value="GIO41798.1"/>
    <property type="molecule type" value="Genomic_DNA"/>
</dbReference>
<evidence type="ECO:0000256" key="2">
    <source>
        <dbReference type="HAMAP-Rule" id="MF_00048"/>
    </source>
</evidence>
<dbReference type="Proteomes" id="UP000678895">
    <property type="component" value="Unassembled WGS sequence"/>
</dbReference>
<comment type="similarity">
    <text evidence="1 2">Belongs to the UPF0102 family.</text>
</comment>
<dbReference type="Gene3D" id="3.40.1350.10">
    <property type="match status" value="1"/>
</dbReference>
<reference evidence="4" key="1">
    <citation type="submission" date="2021-03" db="EMBL/GenBank/DDBJ databases">
        <title>Antimicrobial resistance genes in bacteria isolated from Japanese honey, and their potential for conferring macrolide and lincosamide resistance in the American foulbrood pathogen Paenibacillus larvae.</title>
        <authorList>
            <person name="Okamoto M."/>
            <person name="Kumagai M."/>
            <person name="Kanamori H."/>
            <person name="Takamatsu D."/>
        </authorList>
    </citation>
    <scope>NUCLEOTIDE SEQUENCE</scope>
    <source>
        <strain evidence="4">J41TS4</strain>
    </source>
</reference>
<feature type="region of interest" description="Disordered" evidence="3">
    <location>
        <begin position="1"/>
        <end position="23"/>
    </location>
</feature>
<organism evidence="4 5">
    <name type="scientific">Paenibacillus apis</name>
    <dbReference type="NCBI Taxonomy" id="1792174"/>
    <lineage>
        <taxon>Bacteria</taxon>
        <taxon>Bacillati</taxon>
        <taxon>Bacillota</taxon>
        <taxon>Bacilli</taxon>
        <taxon>Bacillales</taxon>
        <taxon>Paenibacillaceae</taxon>
        <taxon>Paenibacillus</taxon>
    </lineage>
</organism>
<dbReference type="AlphaFoldDB" id="A0A919Y1U7"/>
<name>A0A919Y1U7_9BACL</name>
<accession>A0A919Y1U7</accession>
<evidence type="ECO:0000256" key="1">
    <source>
        <dbReference type="ARBA" id="ARBA00006738"/>
    </source>
</evidence>
<gene>
    <name evidence="4" type="ORF">J41TS4_15560</name>
</gene>
<dbReference type="NCBIfam" id="NF009150">
    <property type="entry name" value="PRK12497.1-3"/>
    <property type="match status" value="1"/>
</dbReference>
<keyword evidence="5" id="KW-1185">Reference proteome</keyword>
<proteinExistence type="inferred from homology"/>
<evidence type="ECO:0000313" key="4">
    <source>
        <dbReference type="EMBL" id="GIO41798.1"/>
    </source>
</evidence>
<evidence type="ECO:0000313" key="5">
    <source>
        <dbReference type="Proteomes" id="UP000678895"/>
    </source>
</evidence>
<dbReference type="PANTHER" id="PTHR34039">
    <property type="entry name" value="UPF0102 PROTEIN YRAN"/>
    <property type="match status" value="1"/>
</dbReference>
<dbReference type="InterPro" id="IPR003509">
    <property type="entry name" value="UPF0102_YraN-like"/>
</dbReference>
<dbReference type="HAMAP" id="MF_00048">
    <property type="entry name" value="UPF0102"/>
    <property type="match status" value="1"/>
</dbReference>
<evidence type="ECO:0000256" key="3">
    <source>
        <dbReference type="SAM" id="MobiDB-lite"/>
    </source>
</evidence>
<dbReference type="SUPFAM" id="SSF52980">
    <property type="entry name" value="Restriction endonuclease-like"/>
    <property type="match status" value="1"/>
</dbReference>
<dbReference type="InterPro" id="IPR011856">
    <property type="entry name" value="tRNA_endonuc-like_dom_sf"/>
</dbReference>